<evidence type="ECO:0000256" key="3">
    <source>
        <dbReference type="ARBA" id="ARBA00022692"/>
    </source>
</evidence>
<comment type="caution">
    <text evidence="9">The sequence shown here is derived from an EMBL/GenBank/DDBJ whole genome shotgun (WGS) entry which is preliminary data.</text>
</comment>
<gene>
    <name evidence="9" type="ORF">MENT_LOCUS42759</name>
</gene>
<dbReference type="InterPro" id="IPR004710">
    <property type="entry name" value="Bilac:Na_transpt"/>
</dbReference>
<dbReference type="OrthoDB" id="203097at2759"/>
<feature type="transmembrane region" description="Helical" evidence="8">
    <location>
        <begin position="124"/>
        <end position="145"/>
    </location>
</feature>
<reference evidence="9 10" key="1">
    <citation type="submission" date="2020-08" db="EMBL/GenBank/DDBJ databases">
        <authorList>
            <person name="Koutsovoulos G."/>
            <person name="Danchin GJ E."/>
        </authorList>
    </citation>
    <scope>NUCLEOTIDE SEQUENCE [LARGE SCALE GENOMIC DNA]</scope>
</reference>
<organism evidence="9 10">
    <name type="scientific">Meloidogyne enterolobii</name>
    <name type="common">Root-knot nematode worm</name>
    <name type="synonym">Meloidogyne mayaguensis</name>
    <dbReference type="NCBI Taxonomy" id="390850"/>
    <lineage>
        <taxon>Eukaryota</taxon>
        <taxon>Metazoa</taxon>
        <taxon>Ecdysozoa</taxon>
        <taxon>Nematoda</taxon>
        <taxon>Chromadorea</taxon>
        <taxon>Rhabditida</taxon>
        <taxon>Tylenchina</taxon>
        <taxon>Tylenchomorpha</taxon>
        <taxon>Tylenchoidea</taxon>
        <taxon>Meloidogynidae</taxon>
        <taxon>Meloidogyninae</taxon>
        <taxon>Meloidogyne</taxon>
    </lineage>
</organism>
<evidence type="ECO:0000256" key="1">
    <source>
        <dbReference type="ARBA" id="ARBA00004141"/>
    </source>
</evidence>
<evidence type="ECO:0000256" key="6">
    <source>
        <dbReference type="ARBA" id="ARBA00023136"/>
    </source>
</evidence>
<dbReference type="Pfam" id="PF01758">
    <property type="entry name" value="SBF"/>
    <property type="match status" value="1"/>
</dbReference>
<protein>
    <submittedName>
        <fullName evidence="9">Uncharacterized protein</fullName>
    </submittedName>
</protein>
<name>A0A6V7WSH9_MELEN</name>
<dbReference type="GO" id="GO:0015293">
    <property type="term" value="F:symporter activity"/>
    <property type="evidence" value="ECO:0007669"/>
    <property type="project" value="UniProtKB-KW"/>
</dbReference>
<dbReference type="Gene3D" id="1.20.1530.20">
    <property type="match status" value="1"/>
</dbReference>
<comment type="subcellular location">
    <subcellularLocation>
        <location evidence="1">Membrane</location>
        <topology evidence="1">Multi-pass membrane protein</topology>
    </subcellularLocation>
</comment>
<keyword evidence="4" id="KW-0769">Symport</keyword>
<dbReference type="PANTHER" id="PTHR10361">
    <property type="entry name" value="SODIUM-BILE ACID COTRANSPORTER"/>
    <property type="match status" value="1"/>
</dbReference>
<keyword evidence="4" id="KW-0813">Transport</keyword>
<dbReference type="InterPro" id="IPR038770">
    <property type="entry name" value="Na+/solute_symporter_sf"/>
</dbReference>
<feature type="transmembrane region" description="Helical" evidence="8">
    <location>
        <begin position="63"/>
        <end position="85"/>
    </location>
</feature>
<dbReference type="PANTHER" id="PTHR10361:SF28">
    <property type="entry name" value="P3 PROTEIN-RELATED"/>
    <property type="match status" value="1"/>
</dbReference>
<evidence type="ECO:0000256" key="5">
    <source>
        <dbReference type="ARBA" id="ARBA00022989"/>
    </source>
</evidence>
<dbReference type="InterPro" id="IPR002657">
    <property type="entry name" value="BilAc:Na_symport/Acr3"/>
</dbReference>
<evidence type="ECO:0000313" key="9">
    <source>
        <dbReference type="EMBL" id="CAD2190004.1"/>
    </source>
</evidence>
<keyword evidence="6 8" id="KW-0472">Membrane</keyword>
<keyword evidence="5 8" id="KW-1133">Transmembrane helix</keyword>
<evidence type="ECO:0000256" key="4">
    <source>
        <dbReference type="ARBA" id="ARBA00022847"/>
    </source>
</evidence>
<feature type="transmembrane region" description="Helical" evidence="8">
    <location>
        <begin position="166"/>
        <end position="186"/>
    </location>
</feature>
<dbReference type="AlphaFoldDB" id="A0A6V7WSH9"/>
<comment type="similarity">
    <text evidence="2">Belongs to the bile acid:sodium symporter (BASS) (TC 2.A.28) family.</text>
</comment>
<feature type="region of interest" description="Disordered" evidence="7">
    <location>
        <begin position="324"/>
        <end position="369"/>
    </location>
</feature>
<proteinExistence type="inferred from homology"/>
<feature type="transmembrane region" description="Helical" evidence="8">
    <location>
        <begin position="23"/>
        <end position="43"/>
    </location>
</feature>
<evidence type="ECO:0000256" key="7">
    <source>
        <dbReference type="SAM" id="MobiDB-lite"/>
    </source>
</evidence>
<accession>A0A6V7WSH9</accession>
<evidence type="ECO:0000256" key="8">
    <source>
        <dbReference type="SAM" id="Phobius"/>
    </source>
</evidence>
<feature type="transmembrane region" description="Helical" evidence="8">
    <location>
        <begin position="198"/>
        <end position="221"/>
    </location>
</feature>
<feature type="transmembrane region" description="Helical" evidence="8">
    <location>
        <begin position="228"/>
        <end position="250"/>
    </location>
</feature>
<feature type="transmembrane region" description="Helical" evidence="8">
    <location>
        <begin position="287"/>
        <end position="313"/>
    </location>
</feature>
<feature type="transmembrane region" description="Helical" evidence="8">
    <location>
        <begin position="92"/>
        <end position="112"/>
    </location>
</feature>
<dbReference type="Proteomes" id="UP000580250">
    <property type="component" value="Unassembled WGS sequence"/>
</dbReference>
<keyword evidence="3 8" id="KW-0812">Transmembrane</keyword>
<dbReference type="GO" id="GO:0016020">
    <property type="term" value="C:membrane"/>
    <property type="evidence" value="ECO:0007669"/>
    <property type="project" value="UniProtKB-SubCell"/>
</dbReference>
<evidence type="ECO:0000313" key="10">
    <source>
        <dbReference type="Proteomes" id="UP000580250"/>
    </source>
</evidence>
<dbReference type="EMBL" id="CAJEWN010000782">
    <property type="protein sequence ID" value="CAD2190004.1"/>
    <property type="molecule type" value="Genomic_DNA"/>
</dbReference>
<sequence length="369" mass="40118">MEKGAVEFITNSTSILQFSNRDVLDRIFVVCLISLISVCNVLMGCELNLHVVLSTIKRPVAPAIGFFTQFAIMPLLAYSIAIFVLSSKGMHLLALGLFVTGCSPGGGASNYWTVLLGGNTNLSITMTFCSTIAALVMMPLWIKLLGTRLIKAVAPTLTIYIPYSKIVASLFTLIVPLFIGLIIAKYKPHWASRARKLLRPFIISVLIVLIIFGVAINLWLFKLITWPILLAGLLLPWCGFMFGCFTSILLAQDPPDVTAIAIETGVQNTGIAIMLLKLTFPGTDSDIASLLPITVACFTPAPLLFGYAIHTLIKRLKEKRVKPGLCPADSSRSPLAKNEEEEVQQNSSTGNSDDDESDRIEIVCPTTAL</sequence>
<evidence type="ECO:0000256" key="2">
    <source>
        <dbReference type="ARBA" id="ARBA00006528"/>
    </source>
</evidence>